<dbReference type="GO" id="GO:0015159">
    <property type="term" value="F:polysaccharide transmembrane transporter activity"/>
    <property type="evidence" value="ECO:0007669"/>
    <property type="project" value="InterPro"/>
</dbReference>
<dbReference type="Proteomes" id="UP000225972">
    <property type="component" value="Unassembled WGS sequence"/>
</dbReference>
<dbReference type="Gene3D" id="3.10.560.10">
    <property type="entry name" value="Outer membrane lipoprotein wza domain like"/>
    <property type="match status" value="1"/>
</dbReference>
<evidence type="ECO:0000259" key="2">
    <source>
        <dbReference type="Pfam" id="PF02563"/>
    </source>
</evidence>
<dbReference type="OrthoDB" id="494751at2"/>
<sequence length="411" mass="44367">MSISFQVPLASTLTATLALTLLQGCASLKRPDNIEPVAEGRAYQAQYRQPDRKKSRYLESQSMNETPCLPLIGGTVEDSFGKWSGPALSPLFGEKLTRNDLVELVVVGDDTFSGDYVVSREGDLTLPHLPPVKAQGRSVPQIEKSLRKALIASGFYAQPPQLTLRILDFAEVSVGVTGAVFEPHAVRIGAVSGDRADRMRQGAMGASTEARNLSVALRAAGGVRPDADLSAVELHRSGQVYRMDLRGVFEGTDPTDIMLLSGDQIVVKSRQCFQDDLMRPSPISPPGVTLYMSNLTQPASGNAESAIGRSVREVPYGARFLQAVVDTNCVGGIKLTNANRHAILFSRNPVTQVSVVIERNIERLLRRADRDDYDPYVLPGDAIACYDSTVTNIADLGRVTTVVGTAGILLK</sequence>
<dbReference type="InterPro" id="IPR003715">
    <property type="entry name" value="Poly_export_N"/>
</dbReference>
<gene>
    <name evidence="3" type="ORF">TRP8649_03466</name>
</gene>
<dbReference type="Gene3D" id="3.30.1950.10">
    <property type="entry name" value="wza like domain"/>
    <property type="match status" value="1"/>
</dbReference>
<protein>
    <submittedName>
        <fullName evidence="3">Polysaccharide biosynthesis/export protein</fullName>
    </submittedName>
</protein>
<evidence type="ECO:0000313" key="4">
    <source>
        <dbReference type="Proteomes" id="UP000225972"/>
    </source>
</evidence>
<dbReference type="Pfam" id="PF02563">
    <property type="entry name" value="Poly_export"/>
    <property type="match status" value="1"/>
</dbReference>
<proteinExistence type="predicted"/>
<organism evidence="3 4">
    <name type="scientific">Pelagimonas phthalicica</name>
    <dbReference type="NCBI Taxonomy" id="1037362"/>
    <lineage>
        <taxon>Bacteria</taxon>
        <taxon>Pseudomonadati</taxon>
        <taxon>Pseudomonadota</taxon>
        <taxon>Alphaproteobacteria</taxon>
        <taxon>Rhodobacterales</taxon>
        <taxon>Roseobacteraceae</taxon>
        <taxon>Pelagimonas</taxon>
    </lineage>
</organism>
<dbReference type="PANTHER" id="PTHR33619:SF3">
    <property type="entry name" value="POLYSACCHARIDE EXPORT PROTEIN GFCE-RELATED"/>
    <property type="match status" value="1"/>
</dbReference>
<dbReference type="PANTHER" id="PTHR33619">
    <property type="entry name" value="POLYSACCHARIDE EXPORT PROTEIN GFCE-RELATED"/>
    <property type="match status" value="1"/>
</dbReference>
<evidence type="ECO:0000256" key="1">
    <source>
        <dbReference type="ARBA" id="ARBA00022729"/>
    </source>
</evidence>
<dbReference type="EMBL" id="FXXP01000002">
    <property type="protein sequence ID" value="SMX29333.1"/>
    <property type="molecule type" value="Genomic_DNA"/>
</dbReference>
<feature type="domain" description="Polysaccharide export protein N-terminal" evidence="2">
    <location>
        <begin position="95"/>
        <end position="166"/>
    </location>
</feature>
<name>A0A238JG17_9RHOB</name>
<dbReference type="AlphaFoldDB" id="A0A238JG17"/>
<keyword evidence="4" id="KW-1185">Reference proteome</keyword>
<dbReference type="InterPro" id="IPR049712">
    <property type="entry name" value="Poly_export"/>
</dbReference>
<evidence type="ECO:0000313" key="3">
    <source>
        <dbReference type="EMBL" id="SMX29333.1"/>
    </source>
</evidence>
<accession>A0A238JG17</accession>
<keyword evidence="1" id="KW-0732">Signal</keyword>
<reference evidence="4" key="1">
    <citation type="submission" date="2017-05" db="EMBL/GenBank/DDBJ databases">
        <authorList>
            <person name="Rodrigo-Torres L."/>
            <person name="Arahal R. D."/>
            <person name="Lucena T."/>
        </authorList>
    </citation>
    <scope>NUCLEOTIDE SEQUENCE [LARGE SCALE GENOMIC DNA]</scope>
    <source>
        <strain evidence="4">CECT 8649</strain>
    </source>
</reference>
<dbReference type="RefSeq" id="WP_099247909.1">
    <property type="nucleotide sequence ID" value="NZ_FXXP01000002.1"/>
</dbReference>